<evidence type="ECO:0000313" key="8">
    <source>
        <dbReference type="EMBL" id="MCV3272691.1"/>
    </source>
</evidence>
<dbReference type="SUPFAM" id="SSF103481">
    <property type="entry name" value="Multidrug resistance efflux transporter EmrE"/>
    <property type="match status" value="2"/>
</dbReference>
<feature type="transmembrane region" description="Helical" evidence="6">
    <location>
        <begin position="218"/>
        <end position="239"/>
    </location>
</feature>
<evidence type="ECO:0000256" key="1">
    <source>
        <dbReference type="ARBA" id="ARBA00004141"/>
    </source>
</evidence>
<dbReference type="InterPro" id="IPR000620">
    <property type="entry name" value="EamA_dom"/>
</dbReference>
<feature type="domain" description="EamA" evidence="7">
    <location>
        <begin position="5"/>
        <end position="141"/>
    </location>
</feature>
<evidence type="ECO:0000256" key="6">
    <source>
        <dbReference type="SAM" id="Phobius"/>
    </source>
</evidence>
<feature type="transmembrane region" description="Helical" evidence="6">
    <location>
        <begin position="125"/>
        <end position="145"/>
    </location>
</feature>
<dbReference type="Pfam" id="PF00892">
    <property type="entry name" value="EamA"/>
    <property type="match status" value="2"/>
</dbReference>
<dbReference type="InterPro" id="IPR050638">
    <property type="entry name" value="AA-Vitamin_Transporters"/>
</dbReference>
<evidence type="ECO:0000256" key="5">
    <source>
        <dbReference type="ARBA" id="ARBA00023136"/>
    </source>
</evidence>
<evidence type="ECO:0000256" key="4">
    <source>
        <dbReference type="ARBA" id="ARBA00022989"/>
    </source>
</evidence>
<protein>
    <submittedName>
        <fullName evidence="8">DMT family transporter</fullName>
    </submittedName>
</protein>
<dbReference type="EMBL" id="JALIEB010000010">
    <property type="protein sequence ID" value="MCV3272691.1"/>
    <property type="molecule type" value="Genomic_DNA"/>
</dbReference>
<keyword evidence="5 6" id="KW-0472">Membrane</keyword>
<dbReference type="PANTHER" id="PTHR32322:SF2">
    <property type="entry name" value="EAMA DOMAIN-CONTAINING PROTEIN"/>
    <property type="match status" value="1"/>
</dbReference>
<sequence length="305" mass="31438">MPLSHLLFVASAFLLALGSVLAKYLLSLDSSPTSAIDPLPFLTLQLIGGVVFLVTVRLAKGWRMEPFAHLVRPAFAGIILGAGSVGTIMALALVSASEASVVFATQPVLMLGLAWVLLGERFSPAVSILCFAAVGGVIVIVVGGSTEASPFRFAGLAFALMSTVCAAIYTVWMRGLSGKLDFLSALIVVQATACILSAAIWGGAAWAGLAPTRIGTPFLVGSALGTGAIYYGAAFYVYLIGLQKTEASKAGIYLSLVPVFAIGLAWVILAERLGVLQWIGAVIVVVAVARTSAISSTDKNTTGST</sequence>
<dbReference type="PANTHER" id="PTHR32322">
    <property type="entry name" value="INNER MEMBRANE TRANSPORTER"/>
    <property type="match status" value="1"/>
</dbReference>
<keyword evidence="4 6" id="KW-1133">Transmembrane helix</keyword>
<feature type="transmembrane region" description="Helical" evidence="6">
    <location>
        <begin position="99"/>
        <end position="118"/>
    </location>
</feature>
<proteinExistence type="inferred from homology"/>
<feature type="domain" description="EamA" evidence="7">
    <location>
        <begin position="155"/>
        <end position="289"/>
    </location>
</feature>
<dbReference type="Proteomes" id="UP001208690">
    <property type="component" value="Unassembled WGS sequence"/>
</dbReference>
<keyword evidence="9" id="KW-1185">Reference proteome</keyword>
<dbReference type="InterPro" id="IPR037185">
    <property type="entry name" value="EmrE-like"/>
</dbReference>
<accession>A0ABT3BGI0</accession>
<keyword evidence="3 6" id="KW-0812">Transmembrane</keyword>
<gene>
    <name evidence="8" type="ORF">MUB52_14750</name>
</gene>
<organism evidence="8 9">
    <name type="scientific">Roseobacter sinensis</name>
    <dbReference type="NCBI Taxonomy" id="2931391"/>
    <lineage>
        <taxon>Bacteria</taxon>
        <taxon>Pseudomonadati</taxon>
        <taxon>Pseudomonadota</taxon>
        <taxon>Alphaproteobacteria</taxon>
        <taxon>Rhodobacterales</taxon>
        <taxon>Roseobacteraceae</taxon>
        <taxon>Roseobacter</taxon>
    </lineage>
</organism>
<evidence type="ECO:0000256" key="3">
    <source>
        <dbReference type="ARBA" id="ARBA00022692"/>
    </source>
</evidence>
<reference evidence="8 9" key="1">
    <citation type="submission" date="2022-04" db="EMBL/GenBank/DDBJ databases">
        <title>Roseobacter sp. WL0113 is a bacterium isolated from neritic sediment.</title>
        <authorList>
            <person name="Wang L."/>
            <person name="He W."/>
            <person name="Zhang D.-F."/>
        </authorList>
    </citation>
    <scope>NUCLEOTIDE SEQUENCE [LARGE SCALE GENOMIC DNA]</scope>
    <source>
        <strain evidence="8 9">WL0113</strain>
    </source>
</reference>
<feature type="transmembrane region" description="Helical" evidence="6">
    <location>
        <begin position="275"/>
        <end position="293"/>
    </location>
</feature>
<feature type="transmembrane region" description="Helical" evidence="6">
    <location>
        <begin position="183"/>
        <end position="206"/>
    </location>
</feature>
<evidence type="ECO:0000256" key="2">
    <source>
        <dbReference type="ARBA" id="ARBA00007362"/>
    </source>
</evidence>
<feature type="transmembrane region" description="Helical" evidence="6">
    <location>
        <begin position="38"/>
        <end position="58"/>
    </location>
</feature>
<evidence type="ECO:0000259" key="7">
    <source>
        <dbReference type="Pfam" id="PF00892"/>
    </source>
</evidence>
<comment type="subcellular location">
    <subcellularLocation>
        <location evidence="1">Membrane</location>
        <topology evidence="1">Multi-pass membrane protein</topology>
    </subcellularLocation>
</comment>
<comment type="caution">
    <text evidence="8">The sequence shown here is derived from an EMBL/GenBank/DDBJ whole genome shotgun (WGS) entry which is preliminary data.</text>
</comment>
<name>A0ABT3BGI0_9RHOB</name>
<feature type="transmembrane region" description="Helical" evidence="6">
    <location>
        <begin position="151"/>
        <end position="171"/>
    </location>
</feature>
<evidence type="ECO:0000313" key="9">
    <source>
        <dbReference type="Proteomes" id="UP001208690"/>
    </source>
</evidence>
<feature type="transmembrane region" description="Helical" evidence="6">
    <location>
        <begin position="70"/>
        <end position="93"/>
    </location>
</feature>
<feature type="transmembrane region" description="Helical" evidence="6">
    <location>
        <begin position="251"/>
        <end position="269"/>
    </location>
</feature>
<comment type="similarity">
    <text evidence="2">Belongs to the EamA transporter family.</text>
</comment>
<dbReference type="RefSeq" id="WP_263845016.1">
    <property type="nucleotide sequence ID" value="NZ_JALIEB010000010.1"/>
</dbReference>